<dbReference type="AlphaFoldDB" id="A0A2U9NTB7"/>
<gene>
    <name evidence="4 5" type="primary">rpl34</name>
</gene>
<keyword evidence="5" id="KW-0150">Chloroplast</keyword>
<dbReference type="GeneID" id="36960315"/>
<dbReference type="GO" id="GO:0009507">
    <property type="term" value="C:chloroplast"/>
    <property type="evidence" value="ECO:0007669"/>
    <property type="project" value="UniProtKB-SubCell"/>
</dbReference>
<dbReference type="InterPro" id="IPR000271">
    <property type="entry name" value="Ribosomal_bL34"/>
</dbReference>
<sequence length="48" mass="5790">MTKRTLSRKSRYAVKRTSGFLIRMATHRGRKIISNRRKKKRKNLALFK</sequence>
<evidence type="ECO:0000256" key="2">
    <source>
        <dbReference type="ARBA" id="ARBA00022980"/>
    </source>
</evidence>
<dbReference type="Gene3D" id="1.10.287.3980">
    <property type="match status" value="1"/>
</dbReference>
<dbReference type="GO" id="GO:0005840">
    <property type="term" value="C:ribosome"/>
    <property type="evidence" value="ECO:0007669"/>
    <property type="project" value="UniProtKB-KW"/>
</dbReference>
<organism evidence="5">
    <name type="scientific">Astrosyne radiata</name>
    <dbReference type="NCBI Taxonomy" id="1158023"/>
    <lineage>
        <taxon>Eukaryota</taxon>
        <taxon>Sar</taxon>
        <taxon>Stramenopiles</taxon>
        <taxon>Ochrophyta</taxon>
        <taxon>Bacillariophyta</taxon>
        <taxon>Fragilariophyceae</taxon>
        <taxon>Fragilariophycidae</taxon>
        <taxon>Cyclophorales</taxon>
        <taxon>Cyclophoraceae</taxon>
        <taxon>Astrosyne</taxon>
    </lineage>
</organism>
<keyword evidence="3 4" id="KW-0687">Ribonucleoprotein</keyword>
<dbReference type="NCBIfam" id="TIGR01030">
    <property type="entry name" value="rpmH_bact"/>
    <property type="match status" value="1"/>
</dbReference>
<proteinExistence type="inferred from homology"/>
<dbReference type="EMBL" id="MG755807">
    <property type="protein sequence ID" value="AWT40383.1"/>
    <property type="molecule type" value="Genomic_DNA"/>
</dbReference>
<dbReference type="HAMAP" id="MF_00391">
    <property type="entry name" value="Ribosomal_bL34"/>
    <property type="match status" value="1"/>
</dbReference>
<comment type="subcellular location">
    <subcellularLocation>
        <location evidence="4">Plastid</location>
        <location evidence="4">Chloroplast</location>
    </subcellularLocation>
</comment>
<comment type="similarity">
    <text evidence="1 4">Belongs to the bacterial ribosomal protein bL34 family.</text>
</comment>
<evidence type="ECO:0000256" key="3">
    <source>
        <dbReference type="ARBA" id="ARBA00023274"/>
    </source>
</evidence>
<dbReference type="GO" id="GO:1990904">
    <property type="term" value="C:ribonucleoprotein complex"/>
    <property type="evidence" value="ECO:0007669"/>
    <property type="project" value="UniProtKB-KW"/>
</dbReference>
<accession>A0A2U9NTB7</accession>
<dbReference type="RefSeq" id="YP_009497670.1">
    <property type="nucleotide sequence ID" value="NC_038008.1"/>
</dbReference>
<protein>
    <recommendedName>
        <fullName evidence="4">Large ribosomal subunit protein bL34c</fullName>
    </recommendedName>
</protein>
<dbReference type="GO" id="GO:0006412">
    <property type="term" value="P:translation"/>
    <property type="evidence" value="ECO:0007669"/>
    <property type="project" value="UniProtKB-UniRule"/>
</dbReference>
<keyword evidence="2 4" id="KW-0689">Ribosomal protein</keyword>
<evidence type="ECO:0000256" key="4">
    <source>
        <dbReference type="HAMAP-Rule" id="MF_00391"/>
    </source>
</evidence>
<reference evidence="5" key="1">
    <citation type="journal article" date="2018" name="Adv. Bot. Res.">
        <title>Evolution of the Plastid Genomes in Diatoms.</title>
        <authorList>
            <person name="Yu M."/>
            <person name="Ashworth M.P."/>
            <person name="Hajrah N.H."/>
            <person name="Khiyami M.A."/>
            <person name="Sabir M.J."/>
            <person name="Alhebshi A.M."/>
            <person name="Al-Malki A.L."/>
            <person name="Sabir J.S.M."/>
            <person name="Theriot E.C."/>
            <person name="Jansen R.K."/>
        </authorList>
    </citation>
    <scope>NUCLEOTIDE SEQUENCE</scope>
</reference>
<geneLocation type="chloroplast" evidence="5"/>
<dbReference type="Pfam" id="PF00468">
    <property type="entry name" value="Ribosomal_L34"/>
    <property type="match status" value="1"/>
</dbReference>
<keyword evidence="5" id="KW-0934">Plastid</keyword>
<name>A0A2U9NTB7_9STRA</name>
<dbReference type="GO" id="GO:0003735">
    <property type="term" value="F:structural constituent of ribosome"/>
    <property type="evidence" value="ECO:0007669"/>
    <property type="project" value="InterPro"/>
</dbReference>
<evidence type="ECO:0000256" key="1">
    <source>
        <dbReference type="ARBA" id="ARBA00010111"/>
    </source>
</evidence>
<evidence type="ECO:0000313" key="5">
    <source>
        <dbReference type="EMBL" id="AWT40383.1"/>
    </source>
</evidence>